<dbReference type="PANTHER" id="PTHR22050:SF0">
    <property type="entry name" value="TRANSMEMBRANE PROTEIN 131 HOMOLOG"/>
    <property type="match status" value="1"/>
</dbReference>
<dbReference type="NCBIfam" id="TIGR04183">
    <property type="entry name" value="Por_Secre_tail"/>
    <property type="match status" value="1"/>
</dbReference>
<accession>A0A7J5AGG9</accession>
<dbReference type="Gene3D" id="2.60.120.200">
    <property type="match status" value="1"/>
</dbReference>
<dbReference type="InterPro" id="IPR026444">
    <property type="entry name" value="Secre_tail"/>
</dbReference>
<evidence type="ECO:0000259" key="9">
    <source>
        <dbReference type="SMART" id="SM00560"/>
    </source>
</evidence>
<feature type="non-terminal residue" evidence="10">
    <location>
        <position position="1"/>
    </location>
</feature>
<keyword evidence="3" id="KW-0963">Cytoplasm</keyword>
<evidence type="ECO:0000256" key="1">
    <source>
        <dbReference type="ARBA" id="ARBA00004138"/>
    </source>
</evidence>
<dbReference type="InterPro" id="IPR044023">
    <property type="entry name" value="Ig_7"/>
</dbReference>
<feature type="domain" description="LamG-like jellyroll fold" evidence="9">
    <location>
        <begin position="1524"/>
        <end position="1643"/>
    </location>
</feature>
<dbReference type="SUPFAM" id="SSF49899">
    <property type="entry name" value="Concanavalin A-like lectins/glucanases"/>
    <property type="match status" value="1"/>
</dbReference>
<dbReference type="InterPro" id="IPR028974">
    <property type="entry name" value="TSP_type-3_rpt"/>
</dbReference>
<dbReference type="SMART" id="SM00560">
    <property type="entry name" value="LamGL"/>
    <property type="match status" value="1"/>
</dbReference>
<protein>
    <submittedName>
        <fullName evidence="10">Choice-of-anchor D domain-containing protein</fullName>
    </submittedName>
</protein>
<keyword evidence="4" id="KW-0732">Signal</keyword>
<feature type="region of interest" description="Disordered" evidence="8">
    <location>
        <begin position="1455"/>
        <end position="1490"/>
    </location>
</feature>
<dbReference type="Gene3D" id="4.10.1080.10">
    <property type="entry name" value="TSP type-3 repeat"/>
    <property type="match status" value="1"/>
</dbReference>
<evidence type="ECO:0000256" key="2">
    <source>
        <dbReference type="ARBA" id="ARBA00004496"/>
    </source>
</evidence>
<dbReference type="InterPro" id="IPR053879">
    <property type="entry name" value="HYDIN_VesB_CFA65-like_Ig"/>
</dbReference>
<feature type="compositionally biased region" description="Basic and acidic residues" evidence="8">
    <location>
        <begin position="1464"/>
        <end position="1479"/>
    </location>
</feature>
<comment type="subcellular location">
    <subcellularLocation>
        <location evidence="1">Cell projection</location>
        <location evidence="1">Cilium</location>
    </subcellularLocation>
    <subcellularLocation>
        <location evidence="2">Cytoplasm</location>
    </subcellularLocation>
</comment>
<keyword evidence="6" id="KW-1015">Disulfide bond</keyword>
<evidence type="ECO:0000256" key="3">
    <source>
        <dbReference type="ARBA" id="ARBA00022490"/>
    </source>
</evidence>
<dbReference type="GO" id="GO:0005509">
    <property type="term" value="F:calcium ion binding"/>
    <property type="evidence" value="ECO:0007669"/>
    <property type="project" value="InterPro"/>
</dbReference>
<dbReference type="EMBL" id="WAEM01000002">
    <property type="protein sequence ID" value="KAB1156498.1"/>
    <property type="molecule type" value="Genomic_DNA"/>
</dbReference>
<evidence type="ECO:0000313" key="11">
    <source>
        <dbReference type="Proteomes" id="UP000490922"/>
    </source>
</evidence>
<dbReference type="Pfam" id="PF13385">
    <property type="entry name" value="Laminin_G_3"/>
    <property type="match status" value="1"/>
</dbReference>
<dbReference type="GO" id="GO:0016020">
    <property type="term" value="C:membrane"/>
    <property type="evidence" value="ECO:0007669"/>
    <property type="project" value="TreeGrafter"/>
</dbReference>
<evidence type="ECO:0000313" key="10">
    <source>
        <dbReference type="EMBL" id="KAB1156498.1"/>
    </source>
</evidence>
<organism evidence="10 11">
    <name type="scientific">Flavobacterium luteum</name>
    <dbReference type="NCBI Taxonomy" id="2026654"/>
    <lineage>
        <taxon>Bacteria</taxon>
        <taxon>Pseudomonadati</taxon>
        <taxon>Bacteroidota</taxon>
        <taxon>Flavobacteriia</taxon>
        <taxon>Flavobacteriales</taxon>
        <taxon>Flavobacteriaceae</taxon>
        <taxon>Flavobacterium</taxon>
    </lineage>
</organism>
<dbReference type="Pfam" id="PF22544">
    <property type="entry name" value="HYDIN_VesB_CFA65-like_Ig"/>
    <property type="match status" value="2"/>
</dbReference>
<keyword evidence="11" id="KW-1185">Reference proteome</keyword>
<dbReference type="GO" id="GO:0005975">
    <property type="term" value="P:carbohydrate metabolic process"/>
    <property type="evidence" value="ECO:0007669"/>
    <property type="project" value="UniProtKB-ARBA"/>
</dbReference>
<dbReference type="InterPro" id="IPR013783">
    <property type="entry name" value="Ig-like_fold"/>
</dbReference>
<evidence type="ECO:0000256" key="4">
    <source>
        <dbReference type="ARBA" id="ARBA00022729"/>
    </source>
</evidence>
<comment type="caution">
    <text evidence="10">The sequence shown here is derived from an EMBL/GenBank/DDBJ whole genome shotgun (WGS) entry which is preliminary data.</text>
</comment>
<dbReference type="GO" id="GO:0004553">
    <property type="term" value="F:hydrolase activity, hydrolyzing O-glycosyl compounds"/>
    <property type="evidence" value="ECO:0007669"/>
    <property type="project" value="UniProtKB-ARBA"/>
</dbReference>
<dbReference type="GO" id="GO:0005737">
    <property type="term" value="C:cytoplasm"/>
    <property type="evidence" value="ECO:0007669"/>
    <property type="project" value="UniProtKB-SubCell"/>
</dbReference>
<name>A0A7J5AGG9_9FLAO</name>
<gene>
    <name evidence="10" type="ORF">F6464_03840</name>
</gene>
<reference evidence="10 11" key="1">
    <citation type="submission" date="2019-09" db="EMBL/GenBank/DDBJ databases">
        <title>Flavobacterium sp. nov., isolated from glacier ice.</title>
        <authorList>
            <person name="Liu Q."/>
        </authorList>
    </citation>
    <scope>NUCLEOTIDE SEQUENCE [LARGE SCALE GENOMIC DNA]</scope>
    <source>
        <strain evidence="10 11">NBRC 112527</strain>
    </source>
</reference>
<dbReference type="InterPro" id="IPR006558">
    <property type="entry name" value="LamG-like"/>
</dbReference>
<evidence type="ECO:0000256" key="8">
    <source>
        <dbReference type="SAM" id="MobiDB-lite"/>
    </source>
</evidence>
<dbReference type="PANTHER" id="PTHR22050">
    <property type="entry name" value="RW1 PROTEIN HOMOLOG"/>
    <property type="match status" value="1"/>
</dbReference>
<dbReference type="Pfam" id="PF18962">
    <property type="entry name" value="Por_Secre_tail"/>
    <property type="match status" value="1"/>
</dbReference>
<dbReference type="InterPro" id="IPR013320">
    <property type="entry name" value="ConA-like_dom_sf"/>
</dbReference>
<evidence type="ECO:0000256" key="6">
    <source>
        <dbReference type="ARBA" id="ARBA00023157"/>
    </source>
</evidence>
<keyword evidence="5" id="KW-0969">Cilium</keyword>
<dbReference type="InterPro" id="IPR039877">
    <property type="entry name" value="TMEM131-like"/>
</dbReference>
<dbReference type="NCBIfam" id="NF012200">
    <property type="entry name" value="choice_anch_D"/>
    <property type="match status" value="4"/>
</dbReference>
<dbReference type="Proteomes" id="UP000490922">
    <property type="component" value="Unassembled WGS sequence"/>
</dbReference>
<sequence>ISGTPTASGTFNYTVTTTGGCTPATTTGTITVTPLNTIAAGINRTTCINTAISSITLATSGATGATFSGLPAGVTGTWASNVVTISGTPTASGTFNYTVTTTGGCTPATTTGTITVTPLNTIVAGINRTTCINTAISSITLATTGATGATFSGLPAGMTGTWASNVVTISGTPTASGIFNYTVTTTGGCTPATTTGTITVTPLNTIAAGINRATCINTAISSITLATTDATGATFSGLPAGVTGTWASNVVTISGTPSASGTFNYTVTTTGGCTPATTTGTITVTPLNTIAAGINRTACINTTISSITLATTGATGATFSGLPAGVTGTWASNVVTISGTPTASGTFNYTATTTGGCTPATTTGTITVTPSNTIAAGINRTACINTAISSITLATTGATGATFSGLPAGVTGTWASNVVTISGTPSASGTFNYTVTTTGGCSVSTTGIITVTPVNTIEAGINRTACINTAISGITLATTGATGATVTGLPAGVTGSWASDVVTISGTPTASGTFNYTVTLTGGCGSVIALGTITVNVVPTITGTTTGSRTGIGTVLLGATASHTTINWYDALTGGTLLGSGTSFITPTISSTTTFYVEAVNGPCTSSLRTAVTATVNYPEIEVQGNTTTIISGEVSPSVTNGTDFGTSNTTRTFAIRNLGNALLTVGTITISGVNASEFSVTTDPSSIVAIGSSTTFVVTFAPTAIGVRTATISIANNDTDESLYTYDIQGTGIEQEIDIQGNATSIVSGSITPSTANWTDFSSVVGTRTYTIRNIGNIPLTIGAITIGGTNASDFTVTTPPAAAIAANSSTTFVVTFAPSAINTRTATISIANNDSTENSYTFAIQGFGIIPEIDIQGNATSIPDSSVPAPITTNWTDFSSVAATRTFTIFNNGNMPLTVGAITFTGTNASEFTITTSPSATVGAFSSTSFVVKFTPTALGTRLATISILNNDSNESPYDFNLQGTGTVREIDLLGNSVSIPNNTPTASITTGSDFGPADINLATVTRTFTIVNTGSLPLTIANPTITGTNASEFSITTNPSTLTIGAGAGTTFSVTFNPSGVFTRLAQINIANDDSDENPYTFVIQGTGLLDNDGDGIENNIDQDDDNDGIIDTVECGACLSDPFVNGSFEAPVIGTSTYSIEPSVNVTGWANSAENFIEIWSKGFGGVPAAAGNQFAELNANVAGNLYQTFCLNGAGGTINWALKHRGRSGTDVAAVRFGPTLATIATVATMTDGNTAWGSYSGTFSIPIGQTQIVLAFTAISSTGGLSYGNFVDDIQIIINQNCIDSDLDGVADIVDVDDENDGIPDIEEAGFKAYSNGKSTMDKTNIATWKDTNANGINDYIDTMINAGTYIIPDTDGDGVPNHLDLDSDNDTLFDVDEANLLNGDGDITGDGKGDGLDSEGDGLLNLYDNSTVFGTTTRAYAQDSDGNGIPDYLQLDSNDDGINDIQTGLYGSNDANGDGRIDSPGDADRDGITDTFDTNDATIGSPRDLNRKLFLDFDGRNDYAQDATALGILPNASIMAWIDLNPAFSSTGVVMGTPNFLLRVTSARNLEAVVNGTTVAFNTTTLNRSQWYHVAAVYDGSTVKLFLNGLMVNSTVATGNIPSNILTLGKNPSASSNFFRGKIDEVRVFNLALTDIQVQRMVYQEIQNTASQVRGAIVPKNVGDAVIGTLPFTNLLRYYRMDVYKDDIIDDLTTTSIDLVTGMKIFNHKVINVQQAPMPFTTVRTGTFATAVNDITKDIRGLDVVDFDYSIIQVNHNITETANNTDLGMFVNSGVTIVMNNNTKIQNDWYLKLDGKIDLQGRSQLIQTTNSDLDVTSAGSIERDQQGQSSNFNYNYWSSPVGGISTTSNNNSYTVDSVMKDGTDPANIKNFTWTTGYNGAPTTPITLSNYWIFKFQNVSPIYANWAKILQTGTLFAGQGFTLKGSGAASATQNYTFIGKPNSGAISSPIAANNSNLSGNPYPSALDANAFITANLSSTTGTLYFWEHFSTNVSHNLAAYQGGYATRNLVGGTTPVSPAGISGLGSSTRIPGRYIPVGQGFFVNGSASGGTINFNNSQRLFIKEDDAVNSNVLFRHNANTSTSPVVQKEFDNRQDAIPQDNEFTKIRLSYISPDNNRRELLLGFMNENATSAVDPGYDAIQLDTQASDMYFLNNKTRLVIQGDTYFDSASTFPLGVKTAVEGKAKFVLNQTENFDENSSIYIYDNVTMLYHDIKEKDLEINLPAGTLSDRFSLRFKNATLAVNNFNLKEAVKVVFANNDNTINIKNSLLNETVQSVTLYNILGQSINKWNVKNQEQTKIKIPVTNVSSGTYIVKVQTTNGDISKKVIIR</sequence>
<evidence type="ECO:0000256" key="5">
    <source>
        <dbReference type="ARBA" id="ARBA00023069"/>
    </source>
</evidence>
<dbReference type="SUPFAM" id="SSF103647">
    <property type="entry name" value="TSP type-3 repeat"/>
    <property type="match status" value="1"/>
</dbReference>
<keyword evidence="7" id="KW-0966">Cell projection</keyword>
<dbReference type="Gene3D" id="2.60.40.10">
    <property type="entry name" value="Immunoglobulins"/>
    <property type="match status" value="10"/>
</dbReference>
<dbReference type="OrthoDB" id="2582440at2"/>
<dbReference type="Pfam" id="PF19081">
    <property type="entry name" value="Ig_7"/>
    <property type="match status" value="1"/>
</dbReference>
<proteinExistence type="predicted"/>
<dbReference type="RefSeq" id="WP_151106494.1">
    <property type="nucleotide sequence ID" value="NZ_WAEM01000002.1"/>
</dbReference>
<evidence type="ECO:0000256" key="7">
    <source>
        <dbReference type="ARBA" id="ARBA00023273"/>
    </source>
</evidence>